<keyword evidence="2" id="KW-0255">Endonuclease</keyword>
<dbReference type="Pfam" id="PF05685">
    <property type="entry name" value="Uma2"/>
    <property type="match status" value="1"/>
</dbReference>
<dbReference type="PANTHER" id="PTHR35400">
    <property type="entry name" value="SLR1083 PROTEIN"/>
    <property type="match status" value="1"/>
</dbReference>
<dbReference type="AlphaFoldDB" id="A0A7X0P0S6"/>
<dbReference type="PANTHER" id="PTHR35400:SF3">
    <property type="entry name" value="SLL1072 PROTEIN"/>
    <property type="match status" value="1"/>
</dbReference>
<dbReference type="InterPro" id="IPR011335">
    <property type="entry name" value="Restrct_endonuc-II-like"/>
</dbReference>
<keyword evidence="3" id="KW-1185">Reference proteome</keyword>
<keyword evidence="2" id="KW-0540">Nuclease</keyword>
<dbReference type="CDD" id="cd06260">
    <property type="entry name" value="DUF820-like"/>
    <property type="match status" value="1"/>
</dbReference>
<dbReference type="InterPro" id="IPR012296">
    <property type="entry name" value="Nuclease_put_TT1808"/>
</dbReference>
<evidence type="ECO:0000313" key="2">
    <source>
        <dbReference type="EMBL" id="MBB6553150.1"/>
    </source>
</evidence>
<evidence type="ECO:0000313" key="3">
    <source>
        <dbReference type="Proteomes" id="UP000565579"/>
    </source>
</evidence>
<sequence>MATIEPTRQAGIPGVPPFTVDDLLKFPDDGNRYELFNGSLLVSPAPSPVHQDVIFRLQMILHRTVPSHLKVLSTVNVRSSDKDLYIPDLVVVPRERFKSVRLMFPPEDVLLAVEVVSPSTKTRDRATKVGAYAEAGIPTYWRVEPTEGPTLYVYELDGECYRGPAAHKPQTMASLTRPYPISFDPADLID</sequence>
<accession>A0A7X0P0S6</accession>
<dbReference type="EMBL" id="JACHMI010000001">
    <property type="protein sequence ID" value="MBB6553150.1"/>
    <property type="molecule type" value="Genomic_DNA"/>
</dbReference>
<dbReference type="InterPro" id="IPR008538">
    <property type="entry name" value="Uma2"/>
</dbReference>
<proteinExistence type="predicted"/>
<name>A0A7X0P0S6_9ACTN</name>
<organism evidence="2 3">
    <name type="scientific">Nonomuraea rubra</name>
    <dbReference type="NCBI Taxonomy" id="46180"/>
    <lineage>
        <taxon>Bacteria</taxon>
        <taxon>Bacillati</taxon>
        <taxon>Actinomycetota</taxon>
        <taxon>Actinomycetes</taxon>
        <taxon>Streptosporangiales</taxon>
        <taxon>Streptosporangiaceae</taxon>
        <taxon>Nonomuraea</taxon>
    </lineage>
</organism>
<evidence type="ECO:0000259" key="1">
    <source>
        <dbReference type="Pfam" id="PF05685"/>
    </source>
</evidence>
<comment type="caution">
    <text evidence="2">The sequence shown here is derived from an EMBL/GenBank/DDBJ whole genome shotgun (WGS) entry which is preliminary data.</text>
</comment>
<feature type="domain" description="Putative restriction endonuclease" evidence="1">
    <location>
        <begin position="21"/>
        <end position="180"/>
    </location>
</feature>
<reference evidence="2 3" key="1">
    <citation type="submission" date="2020-08" db="EMBL/GenBank/DDBJ databases">
        <title>Sequencing the genomes of 1000 actinobacteria strains.</title>
        <authorList>
            <person name="Klenk H.-P."/>
        </authorList>
    </citation>
    <scope>NUCLEOTIDE SEQUENCE [LARGE SCALE GENOMIC DNA]</scope>
    <source>
        <strain evidence="2 3">DSM 43768</strain>
    </source>
</reference>
<dbReference type="Proteomes" id="UP000565579">
    <property type="component" value="Unassembled WGS sequence"/>
</dbReference>
<dbReference type="RefSeq" id="WP_185107173.1">
    <property type="nucleotide sequence ID" value="NZ_JACHMI010000001.1"/>
</dbReference>
<gene>
    <name evidence="2" type="ORF">HD593_007945</name>
</gene>
<protein>
    <submittedName>
        <fullName evidence="2">Uma2 family endonuclease</fullName>
    </submittedName>
</protein>
<dbReference type="SUPFAM" id="SSF52980">
    <property type="entry name" value="Restriction endonuclease-like"/>
    <property type="match status" value="1"/>
</dbReference>
<keyword evidence="2" id="KW-0378">Hydrolase</keyword>
<dbReference type="Gene3D" id="3.90.1570.10">
    <property type="entry name" value="tt1808, chain A"/>
    <property type="match status" value="1"/>
</dbReference>
<dbReference type="GO" id="GO:0004519">
    <property type="term" value="F:endonuclease activity"/>
    <property type="evidence" value="ECO:0007669"/>
    <property type="project" value="UniProtKB-KW"/>
</dbReference>